<dbReference type="PROSITE" id="PS51032">
    <property type="entry name" value="AP2_ERF"/>
    <property type="match status" value="1"/>
</dbReference>
<evidence type="ECO:0000256" key="3">
    <source>
        <dbReference type="ARBA" id="ARBA00023125"/>
    </source>
</evidence>
<dbReference type="Gramene" id="ERN13129">
    <property type="protein sequence ID" value="ERN13129"/>
    <property type="gene ID" value="AMTR_s00040p00180260"/>
</dbReference>
<reference evidence="9" key="1">
    <citation type="journal article" date="2013" name="Science">
        <title>The Amborella genome and the evolution of flowering plants.</title>
        <authorList>
            <consortium name="Amborella Genome Project"/>
        </authorList>
    </citation>
    <scope>NUCLEOTIDE SEQUENCE [LARGE SCALE GENOMIC DNA]</scope>
</reference>
<dbReference type="Proteomes" id="UP000017836">
    <property type="component" value="Unassembled WGS sequence"/>
</dbReference>
<accession>W1PYI0</accession>
<dbReference type="Pfam" id="PF00847">
    <property type="entry name" value="AP2"/>
    <property type="match status" value="1"/>
</dbReference>
<dbReference type="CDD" id="cd00018">
    <property type="entry name" value="AP2"/>
    <property type="match status" value="1"/>
</dbReference>
<dbReference type="OMA" id="IENFRAW"/>
<dbReference type="GO" id="GO:0003677">
    <property type="term" value="F:DNA binding"/>
    <property type="evidence" value="ECO:0007669"/>
    <property type="project" value="UniProtKB-KW"/>
</dbReference>
<evidence type="ECO:0000256" key="1">
    <source>
        <dbReference type="ARBA" id="ARBA00004123"/>
    </source>
</evidence>
<keyword evidence="5" id="KW-0539">Nucleus</keyword>
<evidence type="ECO:0000313" key="9">
    <source>
        <dbReference type="Proteomes" id="UP000017836"/>
    </source>
</evidence>
<feature type="region of interest" description="Disordered" evidence="6">
    <location>
        <begin position="66"/>
        <end position="91"/>
    </location>
</feature>
<evidence type="ECO:0000256" key="4">
    <source>
        <dbReference type="ARBA" id="ARBA00023163"/>
    </source>
</evidence>
<dbReference type="InterPro" id="IPR016177">
    <property type="entry name" value="DNA-bd_dom_sf"/>
</dbReference>
<dbReference type="FunFam" id="3.30.730.10:FF:000001">
    <property type="entry name" value="Ethylene-responsive transcription factor 2"/>
    <property type="match status" value="1"/>
</dbReference>
<evidence type="ECO:0000256" key="6">
    <source>
        <dbReference type="SAM" id="MobiDB-lite"/>
    </source>
</evidence>
<evidence type="ECO:0000259" key="7">
    <source>
        <dbReference type="PROSITE" id="PS51032"/>
    </source>
</evidence>
<keyword evidence="9" id="KW-1185">Reference proteome</keyword>
<keyword evidence="2" id="KW-0805">Transcription regulation</keyword>
<evidence type="ECO:0000313" key="8">
    <source>
        <dbReference type="EMBL" id="ERN13129.1"/>
    </source>
</evidence>
<dbReference type="InterPro" id="IPR001471">
    <property type="entry name" value="AP2/ERF_dom"/>
</dbReference>
<proteinExistence type="predicted"/>
<dbReference type="EMBL" id="KI392591">
    <property type="protein sequence ID" value="ERN13129.1"/>
    <property type="molecule type" value="Genomic_DNA"/>
</dbReference>
<evidence type="ECO:0000256" key="5">
    <source>
        <dbReference type="ARBA" id="ARBA00023242"/>
    </source>
</evidence>
<dbReference type="PRINTS" id="PR00367">
    <property type="entry name" value="ETHRSPELEMNT"/>
</dbReference>
<dbReference type="InterPro" id="IPR036955">
    <property type="entry name" value="AP2/ERF_dom_sf"/>
</dbReference>
<keyword evidence="4" id="KW-0804">Transcription</keyword>
<dbReference type="SUPFAM" id="SSF54171">
    <property type="entry name" value="DNA-binding domain"/>
    <property type="match status" value="1"/>
</dbReference>
<evidence type="ECO:0000256" key="2">
    <source>
        <dbReference type="ARBA" id="ARBA00023015"/>
    </source>
</evidence>
<comment type="subcellular location">
    <subcellularLocation>
        <location evidence="1">Nucleus</location>
    </subcellularLocation>
</comment>
<dbReference type="Gene3D" id="3.30.730.10">
    <property type="entry name" value="AP2/ERF domain"/>
    <property type="match status" value="1"/>
</dbReference>
<dbReference type="HOGENOM" id="CLU_1827928_0_0_1"/>
<dbReference type="GO" id="GO:0003700">
    <property type="term" value="F:DNA-binding transcription factor activity"/>
    <property type="evidence" value="ECO:0007669"/>
    <property type="project" value="InterPro"/>
</dbReference>
<sequence length="141" mass="15867">MAGKRQRNGSGYTGVRKRPWGRFAAEIRDGAHKRRRWLGTFDTAEDAARAYDAEALKIKGPKAKTNFPISQNTLAPGPLFPSSHNAPLQDEGFNPDQFVAEVLQCVEPQTEVIKWFKIWAMAQMEDRETTVSPSNLGAFMW</sequence>
<dbReference type="GO" id="GO:0005634">
    <property type="term" value="C:nucleus"/>
    <property type="evidence" value="ECO:0007669"/>
    <property type="project" value="UniProtKB-SubCell"/>
</dbReference>
<dbReference type="PANTHER" id="PTHR31677">
    <property type="entry name" value="AP2 DOMAIN CLASS TRANSCRIPTION FACTOR"/>
    <property type="match status" value="1"/>
</dbReference>
<gene>
    <name evidence="8" type="ORF">AMTR_s00040p00180260</name>
</gene>
<keyword evidence="3" id="KW-0238">DNA-binding</keyword>
<protein>
    <recommendedName>
        <fullName evidence="7">AP2/ERF domain-containing protein</fullName>
    </recommendedName>
</protein>
<dbReference type="KEGG" id="atr:18441367"/>
<dbReference type="AlphaFoldDB" id="W1PYI0"/>
<feature type="domain" description="AP2/ERF" evidence="7">
    <location>
        <begin position="11"/>
        <end position="68"/>
    </location>
</feature>
<organism evidence="8 9">
    <name type="scientific">Amborella trichopoda</name>
    <dbReference type="NCBI Taxonomy" id="13333"/>
    <lineage>
        <taxon>Eukaryota</taxon>
        <taxon>Viridiplantae</taxon>
        <taxon>Streptophyta</taxon>
        <taxon>Embryophyta</taxon>
        <taxon>Tracheophyta</taxon>
        <taxon>Spermatophyta</taxon>
        <taxon>Magnoliopsida</taxon>
        <taxon>Amborellales</taxon>
        <taxon>Amborellaceae</taxon>
        <taxon>Amborella</taxon>
    </lineage>
</organism>
<name>W1PYI0_AMBTC</name>
<dbReference type="PANTHER" id="PTHR31677:SF259">
    <property type="entry name" value="AP2_ERF DOMAIN-CONTAINING PROTEIN"/>
    <property type="match status" value="1"/>
</dbReference>
<dbReference type="eggNOG" id="ENOG502S3GJ">
    <property type="taxonomic scope" value="Eukaryota"/>
</dbReference>
<dbReference type="OrthoDB" id="1931494at2759"/>
<dbReference type="SMART" id="SM00380">
    <property type="entry name" value="AP2"/>
    <property type="match status" value="1"/>
</dbReference>